<feature type="compositionally biased region" description="Basic and acidic residues" evidence="1">
    <location>
        <begin position="247"/>
        <end position="258"/>
    </location>
</feature>
<gene>
    <name evidence="2" type="ORF">QBC46DRAFT_348228</name>
</gene>
<reference evidence="3" key="1">
    <citation type="journal article" date="2023" name="Mol. Phylogenet. Evol.">
        <title>Genome-scale phylogeny and comparative genomics of the fungal order Sordariales.</title>
        <authorList>
            <person name="Hensen N."/>
            <person name="Bonometti L."/>
            <person name="Westerberg I."/>
            <person name="Brannstrom I.O."/>
            <person name="Guillou S."/>
            <person name="Cros-Aarteil S."/>
            <person name="Calhoun S."/>
            <person name="Haridas S."/>
            <person name="Kuo A."/>
            <person name="Mondo S."/>
            <person name="Pangilinan J."/>
            <person name="Riley R."/>
            <person name="LaButti K."/>
            <person name="Andreopoulos B."/>
            <person name="Lipzen A."/>
            <person name="Chen C."/>
            <person name="Yan M."/>
            <person name="Daum C."/>
            <person name="Ng V."/>
            <person name="Clum A."/>
            <person name="Steindorff A."/>
            <person name="Ohm R.A."/>
            <person name="Martin F."/>
            <person name="Silar P."/>
            <person name="Natvig D.O."/>
            <person name="Lalanne C."/>
            <person name="Gautier V."/>
            <person name="Ament-Velasquez S.L."/>
            <person name="Kruys A."/>
            <person name="Hutchinson M.I."/>
            <person name="Powell A.J."/>
            <person name="Barry K."/>
            <person name="Miller A.N."/>
            <person name="Grigoriev I.V."/>
            <person name="Debuchy R."/>
            <person name="Gladieux P."/>
            <person name="Hiltunen Thoren M."/>
            <person name="Johannesson H."/>
        </authorList>
    </citation>
    <scope>NUCLEOTIDE SEQUENCE [LARGE SCALE GENOMIC DNA]</scope>
    <source>
        <strain evidence="3">CBS 340.73</strain>
    </source>
</reference>
<dbReference type="EMBL" id="MU854061">
    <property type="protein sequence ID" value="KAK3933827.1"/>
    <property type="molecule type" value="Genomic_DNA"/>
</dbReference>
<evidence type="ECO:0000313" key="2">
    <source>
        <dbReference type="EMBL" id="KAK3933827.1"/>
    </source>
</evidence>
<comment type="caution">
    <text evidence="2">The sequence shown here is derived from an EMBL/GenBank/DDBJ whole genome shotgun (WGS) entry which is preliminary data.</text>
</comment>
<protein>
    <submittedName>
        <fullName evidence="2">Uncharacterized protein</fullName>
    </submittedName>
</protein>
<dbReference type="Proteomes" id="UP001303473">
    <property type="component" value="Unassembled WGS sequence"/>
</dbReference>
<name>A0AAN6RXT6_9PEZI</name>
<feature type="compositionally biased region" description="Basic and acidic residues" evidence="1">
    <location>
        <begin position="278"/>
        <end position="288"/>
    </location>
</feature>
<organism evidence="2 3">
    <name type="scientific">Diplogelasinospora grovesii</name>
    <dbReference type="NCBI Taxonomy" id="303347"/>
    <lineage>
        <taxon>Eukaryota</taxon>
        <taxon>Fungi</taxon>
        <taxon>Dikarya</taxon>
        <taxon>Ascomycota</taxon>
        <taxon>Pezizomycotina</taxon>
        <taxon>Sordariomycetes</taxon>
        <taxon>Sordariomycetidae</taxon>
        <taxon>Sordariales</taxon>
        <taxon>Diplogelasinosporaceae</taxon>
        <taxon>Diplogelasinospora</taxon>
    </lineage>
</organism>
<feature type="region of interest" description="Disordered" evidence="1">
    <location>
        <begin position="247"/>
        <end position="288"/>
    </location>
</feature>
<proteinExistence type="predicted"/>
<evidence type="ECO:0000256" key="1">
    <source>
        <dbReference type="SAM" id="MobiDB-lite"/>
    </source>
</evidence>
<feature type="compositionally biased region" description="Polar residues" evidence="1">
    <location>
        <begin position="27"/>
        <end position="37"/>
    </location>
</feature>
<accession>A0AAN6RXT6</accession>
<feature type="compositionally biased region" description="Polar residues" evidence="1">
    <location>
        <begin position="58"/>
        <end position="72"/>
    </location>
</feature>
<dbReference type="AlphaFoldDB" id="A0AAN6RXT6"/>
<feature type="compositionally biased region" description="Acidic residues" evidence="1">
    <location>
        <begin position="259"/>
        <end position="277"/>
    </location>
</feature>
<feature type="compositionally biased region" description="Polar residues" evidence="1">
    <location>
        <begin position="1"/>
        <end position="13"/>
    </location>
</feature>
<sequence length="288" mass="32105">MQRSRASDSTTQPVPDLKITLLPPLASEQSSPPTRSFISLILDVPSEQDEAPEIEPSGSVTKNGNSDTPQTASERETDTTGTEFMSDSSTTLAQFLDGKLWSPVPPATTFPRAFRYDYVSWVSRQRHPRLAHCDEVAFHERKFLIQDASSRMKQARTSARVEAQARQEAEAFAHVIADHSRQASAAGYSKNSHFMPFGRQPGWRSRRTLKLRRSRGFYIEGEHGVDGFDPSGDFGDTNLDAVQLDFEGHLDVTSREDNSDNDGDDEPSDDGGLEIYEDDKHQRGDEPT</sequence>
<evidence type="ECO:0000313" key="3">
    <source>
        <dbReference type="Proteomes" id="UP001303473"/>
    </source>
</evidence>
<keyword evidence="3" id="KW-1185">Reference proteome</keyword>
<feature type="region of interest" description="Disordered" evidence="1">
    <location>
        <begin position="1"/>
        <end position="86"/>
    </location>
</feature>